<dbReference type="AlphaFoldDB" id="A0A1F7L1B7"/>
<dbReference type="EMBL" id="MGBR01000001">
    <property type="protein sequence ID" value="OGK73925.1"/>
    <property type="molecule type" value="Genomic_DNA"/>
</dbReference>
<sequence length="129" mass="14911">MSIKDKIIKYIKIIFTLFCAFMISILLHKIVFPNNSPTMRPNLVKYIASKLKLVKTQEGQTEKTKQELVQIPFQSIAKGVQAKSKENVYVMDYDMSKVNWVKKSIKEKKGDKSEEVVYVVPEGVEILKR</sequence>
<keyword evidence="1" id="KW-0812">Transmembrane</keyword>
<evidence type="ECO:0000313" key="2">
    <source>
        <dbReference type="EMBL" id="OGK73925.1"/>
    </source>
</evidence>
<proteinExistence type="predicted"/>
<protein>
    <submittedName>
        <fullName evidence="2">Uncharacterized protein</fullName>
    </submittedName>
</protein>
<dbReference type="Proteomes" id="UP000177050">
    <property type="component" value="Unassembled WGS sequence"/>
</dbReference>
<keyword evidence="1" id="KW-0472">Membrane</keyword>
<reference evidence="2 3" key="1">
    <citation type="journal article" date="2016" name="Nat. Commun.">
        <title>Thousands of microbial genomes shed light on interconnected biogeochemical processes in an aquifer system.</title>
        <authorList>
            <person name="Anantharaman K."/>
            <person name="Brown C.T."/>
            <person name="Hug L.A."/>
            <person name="Sharon I."/>
            <person name="Castelle C.J."/>
            <person name="Probst A.J."/>
            <person name="Thomas B.C."/>
            <person name="Singh A."/>
            <person name="Wilkins M.J."/>
            <person name="Karaoz U."/>
            <person name="Brodie E.L."/>
            <person name="Williams K.H."/>
            <person name="Hubbard S.S."/>
            <person name="Banfield J.F."/>
        </authorList>
    </citation>
    <scope>NUCLEOTIDE SEQUENCE [LARGE SCALE GENOMIC DNA]</scope>
</reference>
<feature type="transmembrane region" description="Helical" evidence="1">
    <location>
        <begin position="12"/>
        <end position="32"/>
    </location>
</feature>
<evidence type="ECO:0000313" key="3">
    <source>
        <dbReference type="Proteomes" id="UP000177050"/>
    </source>
</evidence>
<accession>A0A1F7L1B7</accession>
<organism evidence="2 3">
    <name type="scientific">Candidatus Roizmanbacteria bacterium RIFOXYD1_FULL_38_12</name>
    <dbReference type="NCBI Taxonomy" id="1802093"/>
    <lineage>
        <taxon>Bacteria</taxon>
        <taxon>Candidatus Roizmaniibacteriota</taxon>
    </lineage>
</organism>
<keyword evidence="1" id="KW-1133">Transmembrane helix</keyword>
<gene>
    <name evidence="2" type="ORF">A3K52_04060</name>
</gene>
<evidence type="ECO:0000256" key="1">
    <source>
        <dbReference type="SAM" id="Phobius"/>
    </source>
</evidence>
<name>A0A1F7L1B7_9BACT</name>
<comment type="caution">
    <text evidence="2">The sequence shown here is derived from an EMBL/GenBank/DDBJ whole genome shotgun (WGS) entry which is preliminary data.</text>
</comment>